<evidence type="ECO:0000313" key="2">
    <source>
        <dbReference type="EMBL" id="VWD41813.1"/>
    </source>
</evidence>
<sequence>MKFSINPDAARYATIVSIVSAGISIVSAWSAHEAMKSNELIYRPYVVATQHFDDAENRRGIYLSNAGLGPAIIKNMTVTIGTRKYTGLGPSIWSRVQSDAGVGATRCFRTGWPRPDDPLKAGEIVPLLALSDKAPPPCVPILLKLLAMNDIAIDIQYESVHGTAFSSTRDVGLHDPDAMQIARQYDDIERRMAELLKGMDAVHAPHAASAASAAQP</sequence>
<dbReference type="AlphaFoldDB" id="A0A6P3A4Y8"/>
<keyword evidence="1" id="KW-1133">Transmembrane helix</keyword>
<evidence type="ECO:0000256" key="1">
    <source>
        <dbReference type="SAM" id="Phobius"/>
    </source>
</evidence>
<protein>
    <submittedName>
        <fullName evidence="2">Uncharacterized protein</fullName>
    </submittedName>
</protein>
<dbReference type="Proteomes" id="UP000494182">
    <property type="component" value="Unassembled WGS sequence"/>
</dbReference>
<evidence type="ECO:0000313" key="3">
    <source>
        <dbReference type="Proteomes" id="UP000494182"/>
    </source>
</evidence>
<name>A0A6P3A4Y8_9BURK</name>
<reference evidence="2 3" key="1">
    <citation type="submission" date="2019-09" db="EMBL/GenBank/DDBJ databases">
        <authorList>
            <person name="Depoorter E."/>
        </authorList>
    </citation>
    <scope>NUCLEOTIDE SEQUENCE [LARGE SCALE GENOMIC DNA]</scope>
    <source>
        <strain evidence="2">R-71171</strain>
    </source>
</reference>
<proteinExistence type="predicted"/>
<gene>
    <name evidence="2" type="ORF">BCO71171_04705</name>
</gene>
<dbReference type="EMBL" id="CABVQT010000013">
    <property type="protein sequence ID" value="VWD41813.1"/>
    <property type="molecule type" value="Genomic_DNA"/>
</dbReference>
<feature type="transmembrane region" description="Helical" evidence="1">
    <location>
        <begin position="12"/>
        <end position="31"/>
    </location>
</feature>
<accession>A0A6P3A4Y8</accession>
<organism evidence="2 3">
    <name type="scientific">Burkholderia contaminans</name>
    <dbReference type="NCBI Taxonomy" id="488447"/>
    <lineage>
        <taxon>Bacteria</taxon>
        <taxon>Pseudomonadati</taxon>
        <taxon>Pseudomonadota</taxon>
        <taxon>Betaproteobacteria</taxon>
        <taxon>Burkholderiales</taxon>
        <taxon>Burkholderiaceae</taxon>
        <taxon>Burkholderia</taxon>
        <taxon>Burkholderia cepacia complex</taxon>
    </lineage>
</organism>
<keyword evidence="1" id="KW-0812">Transmembrane</keyword>
<dbReference type="RefSeq" id="WP_174975081.1">
    <property type="nucleotide sequence ID" value="NZ_CABVQT010000013.1"/>
</dbReference>
<keyword evidence="1" id="KW-0472">Membrane</keyword>